<feature type="transmembrane region" description="Helical" evidence="1">
    <location>
        <begin position="246"/>
        <end position="268"/>
    </location>
</feature>
<keyword evidence="1" id="KW-0472">Membrane</keyword>
<sequence>MLNITVIGNRTLSKYNFIDNLLNNKTKTEIKAENDIELITFNKNVLIDQNKPILVNVYDVIIDLNNIKNMFDIINKIENNNIFIYLENKLSGLKTIIKNINKSFSIIFNMKSRSNYFSKNYVFKSLNKIDKGNIMELEYKSYILLNNNINMKIFENIWSKILSTSFTNIQINKAFDNYNNALDIYNYYNEKTQDYYNYPYKIMDKFNKLFINDNDIKMLLIIIGLIYFLIPFLVASYLNIVNLSSINFVFLCFICFYFITFIIFKYYLYNFLKLKNIKFNLKKNSYMLNSDTILNDVLYEDYYLYSNGNVAVKGIFKGNKLIKNIEIYDEDSNLLLKVDSIDNFMFVY</sequence>
<reference evidence="2" key="1">
    <citation type="journal article" date="2017" name="Science">
        <title>Giant viruses with an expanded complement of translation system components.</title>
        <authorList>
            <person name="Schulz F."/>
            <person name="Yutin N."/>
            <person name="Ivanova N.N."/>
            <person name="Ortega D.R."/>
            <person name="Lee T.K."/>
            <person name="Vierheilig J."/>
            <person name="Daims H."/>
            <person name="Horn M."/>
            <person name="Wagner M."/>
            <person name="Jensen G.J."/>
            <person name="Kyrpides N.C."/>
            <person name="Koonin E.V."/>
            <person name="Woyke T."/>
        </authorList>
    </citation>
    <scope>NUCLEOTIDE SEQUENCE</scope>
    <source>
        <strain evidence="2">HKV1</strain>
    </source>
</reference>
<keyword evidence="1" id="KW-1133">Transmembrane helix</keyword>
<organism evidence="2">
    <name type="scientific">Hokovirus HKV1</name>
    <dbReference type="NCBI Taxonomy" id="1977638"/>
    <lineage>
        <taxon>Viruses</taxon>
        <taxon>Varidnaviria</taxon>
        <taxon>Bamfordvirae</taxon>
        <taxon>Nucleocytoviricota</taxon>
        <taxon>Megaviricetes</taxon>
        <taxon>Imitervirales</taxon>
        <taxon>Mimiviridae</taxon>
        <taxon>Klosneuvirinae</taxon>
        <taxon>Hokovirus</taxon>
    </lineage>
</organism>
<proteinExistence type="predicted"/>
<accession>A0A1V0SES0</accession>
<feature type="transmembrane region" description="Helical" evidence="1">
    <location>
        <begin position="218"/>
        <end position="240"/>
    </location>
</feature>
<name>A0A1V0SES0_9VIRU</name>
<evidence type="ECO:0000256" key="1">
    <source>
        <dbReference type="SAM" id="Phobius"/>
    </source>
</evidence>
<evidence type="ECO:0000313" key="2">
    <source>
        <dbReference type="EMBL" id="ARF10213.1"/>
    </source>
</evidence>
<gene>
    <name evidence="2" type="ORF">Hokovirus_1_92</name>
</gene>
<keyword evidence="1" id="KW-0812">Transmembrane</keyword>
<dbReference type="EMBL" id="KY684103">
    <property type="protein sequence ID" value="ARF10213.1"/>
    <property type="molecule type" value="Genomic_DNA"/>
</dbReference>
<protein>
    <submittedName>
        <fullName evidence="2">Uncharacterized protein</fullName>
    </submittedName>
</protein>